<proteinExistence type="predicted"/>
<protein>
    <recommendedName>
        <fullName evidence="3">Lipoprotein</fullName>
    </recommendedName>
</protein>
<dbReference type="AlphaFoldDB" id="A0A1B8NY12"/>
<dbReference type="Proteomes" id="UP000092504">
    <property type="component" value="Unassembled WGS sequence"/>
</dbReference>
<evidence type="ECO:0000313" key="1">
    <source>
        <dbReference type="EMBL" id="OBX34884.1"/>
    </source>
</evidence>
<name>A0A1B8NY12_HALEL</name>
<gene>
    <name evidence="1" type="ORF">A8U91_03947</name>
</gene>
<dbReference type="EMBL" id="MAJD01000002">
    <property type="protein sequence ID" value="OBX34884.1"/>
    <property type="molecule type" value="Genomic_DNA"/>
</dbReference>
<sequence length="203" mass="21991">MRQEAINAGLQWATPLKLGFGLVTMALLSGCAGQGHQYAQGVCITCVNNPLTGEPLNYDPDETPMQVAKNAEGETVGVQELGPQSGKIQIESPVDVDTAYARIKPAFGFRSPDDFNHNDSNADWAMGDEAWQHQATPGAFYNLSDYGDQVVGGVEYSIVQKVQIQKSGNGSRIIYKWFPSGKHPYDGAAMKAALKQRLNDALQ</sequence>
<reference evidence="1 2" key="1">
    <citation type="submission" date="2016-06" db="EMBL/GenBank/DDBJ databases">
        <title>Genome sequence of halotolerant plant growth promoting strain of Halomonas elongata HEK1 isolated from salterns of Rann of Kutch, Gujarat, India.</title>
        <authorList>
            <person name="Gaba S."/>
            <person name="Singh R.N."/>
            <person name="Abrol S."/>
            <person name="Kaushik R."/>
            <person name="Saxena A.K."/>
        </authorList>
    </citation>
    <scope>NUCLEOTIDE SEQUENCE [LARGE SCALE GENOMIC DNA]</scope>
    <source>
        <strain evidence="1 2">HEK1</strain>
    </source>
</reference>
<organism evidence="1 2">
    <name type="scientific">Halomonas elongata</name>
    <dbReference type="NCBI Taxonomy" id="2746"/>
    <lineage>
        <taxon>Bacteria</taxon>
        <taxon>Pseudomonadati</taxon>
        <taxon>Pseudomonadota</taxon>
        <taxon>Gammaproteobacteria</taxon>
        <taxon>Oceanospirillales</taxon>
        <taxon>Halomonadaceae</taxon>
        <taxon>Halomonas</taxon>
    </lineage>
</organism>
<evidence type="ECO:0008006" key="3">
    <source>
        <dbReference type="Google" id="ProtNLM"/>
    </source>
</evidence>
<evidence type="ECO:0000313" key="2">
    <source>
        <dbReference type="Proteomes" id="UP000092504"/>
    </source>
</evidence>
<accession>A0A1B8NY12</accession>
<dbReference type="PROSITE" id="PS51257">
    <property type="entry name" value="PROKAR_LIPOPROTEIN"/>
    <property type="match status" value="1"/>
</dbReference>
<comment type="caution">
    <text evidence="1">The sequence shown here is derived from an EMBL/GenBank/DDBJ whole genome shotgun (WGS) entry which is preliminary data.</text>
</comment>
<dbReference type="PATRIC" id="fig|2746.7.peg.4060"/>